<keyword evidence="2" id="KW-0238">DNA-binding</keyword>
<gene>
    <name evidence="5" type="ORF">KUA55_09915</name>
</gene>
<dbReference type="PANTHER" id="PTHR42756">
    <property type="entry name" value="TRANSCRIPTIONAL REGULATOR, MARR"/>
    <property type="match status" value="1"/>
</dbReference>
<dbReference type="InterPro" id="IPR000835">
    <property type="entry name" value="HTH_MarR-typ"/>
</dbReference>
<evidence type="ECO:0000313" key="6">
    <source>
        <dbReference type="Proteomes" id="UP000774130"/>
    </source>
</evidence>
<proteinExistence type="predicted"/>
<name>A0ABS6TDU1_9ENTE</name>
<organism evidence="5 6">
    <name type="scientific">Enterococcus alishanensis</name>
    <dbReference type="NCBI Taxonomy" id="1303817"/>
    <lineage>
        <taxon>Bacteria</taxon>
        <taxon>Bacillati</taxon>
        <taxon>Bacillota</taxon>
        <taxon>Bacilli</taxon>
        <taxon>Lactobacillales</taxon>
        <taxon>Enterococcaceae</taxon>
        <taxon>Enterococcus</taxon>
    </lineage>
</organism>
<comment type="caution">
    <text evidence="5">The sequence shown here is derived from an EMBL/GenBank/DDBJ whole genome shotgun (WGS) entry which is preliminary data.</text>
</comment>
<protein>
    <submittedName>
        <fullName evidence="5">MarR family transcriptional regulator</fullName>
    </submittedName>
</protein>
<keyword evidence="1" id="KW-0805">Transcription regulation</keyword>
<dbReference type="EMBL" id="JAHUZB010000003">
    <property type="protein sequence ID" value="MBV7390999.1"/>
    <property type="molecule type" value="Genomic_DNA"/>
</dbReference>
<dbReference type="SMART" id="SM00347">
    <property type="entry name" value="HTH_MARR"/>
    <property type="match status" value="1"/>
</dbReference>
<reference evidence="5 6" key="1">
    <citation type="submission" date="2021-06" db="EMBL/GenBank/DDBJ databases">
        <title>Enterococcus alishanensis sp. nov., a novel lactic acid bacterium isolated from fresh coffee beans.</title>
        <authorList>
            <person name="Chen Y.-S."/>
        </authorList>
    </citation>
    <scope>NUCLEOTIDE SEQUENCE [LARGE SCALE GENOMIC DNA]</scope>
    <source>
        <strain evidence="5 6">ALS3</strain>
    </source>
</reference>
<dbReference type="PANTHER" id="PTHR42756:SF1">
    <property type="entry name" value="TRANSCRIPTIONAL REPRESSOR OF EMRAB OPERON"/>
    <property type="match status" value="1"/>
</dbReference>
<dbReference type="InterPro" id="IPR023187">
    <property type="entry name" value="Tscrpt_reg_MarR-type_CS"/>
</dbReference>
<dbReference type="Pfam" id="PF12802">
    <property type="entry name" value="MarR_2"/>
    <property type="match status" value="1"/>
</dbReference>
<feature type="domain" description="HTH marR-type" evidence="4">
    <location>
        <begin position="5"/>
        <end position="142"/>
    </location>
</feature>
<dbReference type="Proteomes" id="UP000774130">
    <property type="component" value="Unassembled WGS sequence"/>
</dbReference>
<evidence type="ECO:0000256" key="2">
    <source>
        <dbReference type="ARBA" id="ARBA00023125"/>
    </source>
</evidence>
<dbReference type="PROSITE" id="PS01117">
    <property type="entry name" value="HTH_MARR_1"/>
    <property type="match status" value="1"/>
</dbReference>
<sequence>MIGKHSEVGFELRELMILLSRVIDQEAAARNVDKLKGPQAWALGFIKKNDHRAIYQKDIEEELSIRKPTASRLIDRMEKNGFVKRIPSIEDKRLNQIVLTKKAEKNMNQIDDLVQTVEGRLKNGLTEEEVQTYLKITRRIKKNLENN</sequence>
<dbReference type="PROSITE" id="PS50995">
    <property type="entry name" value="HTH_MARR_2"/>
    <property type="match status" value="1"/>
</dbReference>
<keyword evidence="6" id="KW-1185">Reference proteome</keyword>
<keyword evidence="3" id="KW-0804">Transcription</keyword>
<evidence type="ECO:0000256" key="3">
    <source>
        <dbReference type="ARBA" id="ARBA00023163"/>
    </source>
</evidence>
<accession>A0ABS6TDU1</accession>
<evidence type="ECO:0000313" key="5">
    <source>
        <dbReference type="EMBL" id="MBV7390999.1"/>
    </source>
</evidence>
<dbReference type="RefSeq" id="WP_218326029.1">
    <property type="nucleotide sequence ID" value="NZ_JAHUZB010000003.1"/>
</dbReference>
<evidence type="ECO:0000259" key="4">
    <source>
        <dbReference type="PROSITE" id="PS50995"/>
    </source>
</evidence>
<evidence type="ECO:0000256" key="1">
    <source>
        <dbReference type="ARBA" id="ARBA00023015"/>
    </source>
</evidence>